<organism evidence="2 3">
    <name type="scientific">Variimorphobacter saccharofermentans</name>
    <dbReference type="NCBI Taxonomy" id="2755051"/>
    <lineage>
        <taxon>Bacteria</taxon>
        <taxon>Bacillati</taxon>
        <taxon>Bacillota</taxon>
        <taxon>Clostridia</taxon>
        <taxon>Lachnospirales</taxon>
        <taxon>Lachnospiraceae</taxon>
        <taxon>Variimorphobacter</taxon>
    </lineage>
</organism>
<reference evidence="2 3" key="1">
    <citation type="submission" date="2020-07" db="EMBL/GenBank/DDBJ databases">
        <title>Characterization and genome sequencing of isolate MD1, a novel member within the family Lachnospiraceae.</title>
        <authorList>
            <person name="Rettenmaier R."/>
            <person name="Di Bello L."/>
            <person name="Zinser C."/>
            <person name="Scheitz K."/>
            <person name="Liebl W."/>
            <person name="Zverlov V."/>
        </authorList>
    </citation>
    <scope>NUCLEOTIDE SEQUENCE [LARGE SCALE GENOMIC DNA]</scope>
    <source>
        <strain evidence="2 3">MD1</strain>
    </source>
</reference>
<feature type="transmembrane region" description="Helical" evidence="1">
    <location>
        <begin position="46"/>
        <end position="71"/>
    </location>
</feature>
<proteinExistence type="predicted"/>
<keyword evidence="1" id="KW-1133">Transmembrane helix</keyword>
<feature type="transmembrane region" description="Helical" evidence="1">
    <location>
        <begin position="7"/>
        <end position="26"/>
    </location>
</feature>
<keyword evidence="1" id="KW-0812">Transmembrane</keyword>
<name>A0A839JWS7_9FIRM</name>
<keyword evidence="3" id="KW-1185">Reference proteome</keyword>
<evidence type="ECO:0000313" key="2">
    <source>
        <dbReference type="EMBL" id="MBB2181900.1"/>
    </source>
</evidence>
<gene>
    <name evidence="2" type="ORF">H0486_03305</name>
</gene>
<keyword evidence="1" id="KW-0472">Membrane</keyword>
<feature type="transmembrane region" description="Helical" evidence="1">
    <location>
        <begin position="78"/>
        <end position="97"/>
    </location>
</feature>
<dbReference type="EMBL" id="JACEGA010000001">
    <property type="protein sequence ID" value="MBB2181900.1"/>
    <property type="molecule type" value="Genomic_DNA"/>
</dbReference>
<dbReference type="AlphaFoldDB" id="A0A839JWS7"/>
<dbReference type="RefSeq" id="WP_228351639.1">
    <property type="nucleotide sequence ID" value="NZ_JACEGA010000001.1"/>
</dbReference>
<protein>
    <submittedName>
        <fullName evidence="2">Uncharacterized protein</fullName>
    </submittedName>
</protein>
<comment type="caution">
    <text evidence="2">The sequence shown here is derived from an EMBL/GenBank/DDBJ whole genome shotgun (WGS) entry which is preliminary data.</text>
</comment>
<dbReference type="Proteomes" id="UP000574276">
    <property type="component" value="Unassembled WGS sequence"/>
</dbReference>
<sequence length="124" mass="13796">MSAIIGAGLFSIVILISILLICGLPLGELTMGGQHKVFPKKLRIALVGQLLLQVFFVIIILQAGGIISLWFSHKITRIICIIMAVYLSLNIIMNFISKSKKEKYIMTPLSLFSAICFWITALRM</sequence>
<feature type="transmembrane region" description="Helical" evidence="1">
    <location>
        <begin position="103"/>
        <end position="122"/>
    </location>
</feature>
<accession>A0A839JWS7</accession>
<evidence type="ECO:0000256" key="1">
    <source>
        <dbReference type="SAM" id="Phobius"/>
    </source>
</evidence>
<evidence type="ECO:0000313" key="3">
    <source>
        <dbReference type="Proteomes" id="UP000574276"/>
    </source>
</evidence>